<keyword evidence="2" id="KW-0804">Transcription</keyword>
<dbReference type="InterPro" id="IPR001034">
    <property type="entry name" value="DeoR_HTH"/>
</dbReference>
<dbReference type="InterPro" id="IPR013196">
    <property type="entry name" value="HTH_11"/>
</dbReference>
<feature type="domain" description="HTH deoR-type" evidence="3">
    <location>
        <begin position="14"/>
        <end position="67"/>
    </location>
</feature>
<dbReference type="GO" id="GO:0003700">
    <property type="term" value="F:DNA-binding transcription factor activity"/>
    <property type="evidence" value="ECO:0007669"/>
    <property type="project" value="InterPro"/>
</dbReference>
<protein>
    <submittedName>
        <fullName evidence="4">Alkaline phosphatase</fullName>
    </submittedName>
</protein>
<dbReference type="InterPro" id="IPR036390">
    <property type="entry name" value="WH_DNA-bd_sf"/>
</dbReference>
<dbReference type="PANTHER" id="PTHR34580">
    <property type="match status" value="1"/>
</dbReference>
<dbReference type="InterPro" id="IPR036388">
    <property type="entry name" value="WH-like_DNA-bd_sf"/>
</dbReference>
<evidence type="ECO:0000256" key="2">
    <source>
        <dbReference type="ARBA" id="ARBA00023163"/>
    </source>
</evidence>
<keyword evidence="1" id="KW-0805">Transcription regulation</keyword>
<evidence type="ECO:0000313" key="5">
    <source>
        <dbReference type="Proteomes" id="UP000065797"/>
    </source>
</evidence>
<dbReference type="SMART" id="SM00420">
    <property type="entry name" value="HTH_DEOR"/>
    <property type="match status" value="1"/>
</dbReference>
<gene>
    <name evidence="4" type="ORF">AWW70_17640</name>
</gene>
<dbReference type="AlphaFoldDB" id="A0A109G5B2"/>
<proteinExistence type="predicted"/>
<accession>A0A109G5B2</accession>
<dbReference type="EMBL" id="LRPH01000061">
    <property type="protein sequence ID" value="KWU60532.1"/>
    <property type="molecule type" value="Genomic_DNA"/>
</dbReference>
<dbReference type="Gene3D" id="1.10.10.10">
    <property type="entry name" value="Winged helix-like DNA-binding domain superfamily/Winged helix DNA-binding domain"/>
    <property type="match status" value="1"/>
</dbReference>
<evidence type="ECO:0000256" key="1">
    <source>
        <dbReference type="ARBA" id="ARBA00023015"/>
    </source>
</evidence>
<dbReference type="Proteomes" id="UP000065797">
    <property type="component" value="Unassembled WGS sequence"/>
</dbReference>
<dbReference type="RefSeq" id="WP_060750795.1">
    <property type="nucleotide sequence ID" value="NZ_JBQCML010000006.1"/>
</dbReference>
<dbReference type="SUPFAM" id="SSF46785">
    <property type="entry name" value="Winged helix' DNA-binding domain"/>
    <property type="match status" value="1"/>
</dbReference>
<organism evidence="4 5">
    <name type="scientific">Bacillus mycoides</name>
    <dbReference type="NCBI Taxonomy" id="1405"/>
    <lineage>
        <taxon>Bacteria</taxon>
        <taxon>Bacillati</taxon>
        <taxon>Bacillota</taxon>
        <taxon>Bacilli</taxon>
        <taxon>Bacillales</taxon>
        <taxon>Bacillaceae</taxon>
        <taxon>Bacillus</taxon>
        <taxon>Bacillus cereus group</taxon>
    </lineage>
</organism>
<evidence type="ECO:0000313" key="4">
    <source>
        <dbReference type="EMBL" id="KWU60532.1"/>
    </source>
</evidence>
<evidence type="ECO:0000259" key="3">
    <source>
        <dbReference type="SMART" id="SM00420"/>
    </source>
</evidence>
<sequence>MTPFMEGNMKKTERINDMLIFLNNKRYFNLKDLMVRYDISKSTALRDIQSLEEIGVPIYSELGRNGSYKIIENSVLSPIYFSVDEMYALYFSILTLNGYKTKPFNIESIALENKFKHVLPDNVSKNISIMERTLSFEVTNHSNFSPFLKELLQGIFAERVYRLTYLKKDEEKALVAQFIRIESKFGQWYAKIFNFETSNVQIIRCDKILSIMETSNTNPKKLEELLSYLTTFHRKPDAIDFIVIVNQEGKDIFDKENYPSMRIQKEKEKENYIITGYFNKKEIDFISSYFLNFGKTIISIQPVMLKDLIYNKVVSIKHHLTSLR</sequence>
<reference evidence="4 5" key="1">
    <citation type="submission" date="2016-01" db="EMBL/GenBank/DDBJ databases">
        <authorList>
            <person name="McClelland M."/>
            <person name="Jain A."/>
            <person name="Saraogi P."/>
            <person name="Mendelson R."/>
            <person name="Westerman R."/>
            <person name="SanMiguel P."/>
            <person name="Csonka L."/>
        </authorList>
    </citation>
    <scope>NUCLEOTIDE SEQUENCE [LARGE SCALE GENOMIC DNA]</scope>
    <source>
        <strain evidence="4 5">PE8-15</strain>
    </source>
</reference>
<dbReference type="Pfam" id="PF08279">
    <property type="entry name" value="HTH_11"/>
    <property type="match status" value="1"/>
</dbReference>
<name>A0A109G5B2_BACMY</name>
<comment type="caution">
    <text evidence="4">The sequence shown here is derived from an EMBL/GenBank/DDBJ whole genome shotgun (WGS) entry which is preliminary data.</text>
</comment>
<dbReference type="InterPro" id="IPR051534">
    <property type="entry name" value="CBASS_pafABC_assoc_protein"/>
</dbReference>
<dbReference type="PANTHER" id="PTHR34580:SF9">
    <property type="entry name" value="SLL5097 PROTEIN"/>
    <property type="match status" value="1"/>
</dbReference>